<organism evidence="2">
    <name type="scientific">Capitella teleta</name>
    <name type="common">Polychaete worm</name>
    <dbReference type="NCBI Taxonomy" id="283909"/>
    <lineage>
        <taxon>Eukaryota</taxon>
        <taxon>Metazoa</taxon>
        <taxon>Spiralia</taxon>
        <taxon>Lophotrochozoa</taxon>
        <taxon>Annelida</taxon>
        <taxon>Polychaeta</taxon>
        <taxon>Sedentaria</taxon>
        <taxon>Scolecida</taxon>
        <taxon>Capitellidae</taxon>
        <taxon>Capitella</taxon>
    </lineage>
</organism>
<dbReference type="EnsemblMetazoa" id="CapteT199135">
    <property type="protein sequence ID" value="CapteP199135"/>
    <property type="gene ID" value="CapteG199135"/>
</dbReference>
<protein>
    <submittedName>
        <fullName evidence="2 3">Uncharacterized protein</fullName>
    </submittedName>
</protein>
<reference evidence="4" key="1">
    <citation type="submission" date="2012-12" db="EMBL/GenBank/DDBJ databases">
        <authorList>
            <person name="Hellsten U."/>
            <person name="Grimwood J."/>
            <person name="Chapman J.A."/>
            <person name="Shapiro H."/>
            <person name="Aerts A."/>
            <person name="Otillar R.P."/>
            <person name="Terry A.Y."/>
            <person name="Boore J.L."/>
            <person name="Simakov O."/>
            <person name="Marletaz F."/>
            <person name="Cho S.-J."/>
            <person name="Edsinger-Gonzales E."/>
            <person name="Havlak P."/>
            <person name="Kuo D.-H."/>
            <person name="Larsson T."/>
            <person name="Lv J."/>
            <person name="Arendt D."/>
            <person name="Savage R."/>
            <person name="Osoegawa K."/>
            <person name="de Jong P."/>
            <person name="Lindberg D.R."/>
            <person name="Seaver E.C."/>
            <person name="Weisblat D.A."/>
            <person name="Putnam N.H."/>
            <person name="Grigoriev I.V."/>
            <person name="Rokhsar D.S."/>
        </authorList>
    </citation>
    <scope>NUCLEOTIDE SEQUENCE</scope>
    <source>
        <strain evidence="4">I ESC-2004</strain>
    </source>
</reference>
<reference evidence="3" key="3">
    <citation type="submission" date="2015-06" db="UniProtKB">
        <authorList>
            <consortium name="EnsemblMetazoa"/>
        </authorList>
    </citation>
    <scope>IDENTIFICATION</scope>
</reference>
<gene>
    <name evidence="2" type="ORF">CAPTEDRAFT_199135</name>
</gene>
<dbReference type="AlphaFoldDB" id="R7V677"/>
<evidence type="ECO:0000313" key="4">
    <source>
        <dbReference type="Proteomes" id="UP000014760"/>
    </source>
</evidence>
<feature type="compositionally biased region" description="Basic and acidic residues" evidence="1">
    <location>
        <begin position="26"/>
        <end position="37"/>
    </location>
</feature>
<evidence type="ECO:0000313" key="2">
    <source>
        <dbReference type="EMBL" id="ELU13982.1"/>
    </source>
</evidence>
<keyword evidence="4" id="KW-1185">Reference proteome</keyword>
<accession>R7V677</accession>
<dbReference type="EMBL" id="AMQN01005005">
    <property type="status" value="NOT_ANNOTATED_CDS"/>
    <property type="molecule type" value="Genomic_DNA"/>
</dbReference>
<feature type="region of interest" description="Disordered" evidence="1">
    <location>
        <begin position="1"/>
        <end position="54"/>
    </location>
</feature>
<evidence type="ECO:0000256" key="1">
    <source>
        <dbReference type="SAM" id="MobiDB-lite"/>
    </source>
</evidence>
<proteinExistence type="predicted"/>
<reference evidence="2 4" key="2">
    <citation type="journal article" date="2013" name="Nature">
        <title>Insights into bilaterian evolution from three spiralian genomes.</title>
        <authorList>
            <person name="Simakov O."/>
            <person name="Marletaz F."/>
            <person name="Cho S.J."/>
            <person name="Edsinger-Gonzales E."/>
            <person name="Havlak P."/>
            <person name="Hellsten U."/>
            <person name="Kuo D.H."/>
            <person name="Larsson T."/>
            <person name="Lv J."/>
            <person name="Arendt D."/>
            <person name="Savage R."/>
            <person name="Osoegawa K."/>
            <person name="de Jong P."/>
            <person name="Grimwood J."/>
            <person name="Chapman J.A."/>
            <person name="Shapiro H."/>
            <person name="Aerts A."/>
            <person name="Otillar R.P."/>
            <person name="Terry A.Y."/>
            <person name="Boore J.L."/>
            <person name="Grigoriev I.V."/>
            <person name="Lindberg D.R."/>
            <person name="Seaver E.C."/>
            <person name="Weisblat D.A."/>
            <person name="Putnam N.H."/>
            <person name="Rokhsar D.S."/>
        </authorList>
    </citation>
    <scope>NUCLEOTIDE SEQUENCE</scope>
    <source>
        <strain evidence="2 4">I ESC-2004</strain>
    </source>
</reference>
<dbReference type="Proteomes" id="UP000014760">
    <property type="component" value="Unassembled WGS sequence"/>
</dbReference>
<evidence type="ECO:0000313" key="3">
    <source>
        <dbReference type="EnsemblMetazoa" id="CapteP199135"/>
    </source>
</evidence>
<dbReference type="EMBL" id="KB294881">
    <property type="protein sequence ID" value="ELU13982.1"/>
    <property type="molecule type" value="Genomic_DNA"/>
</dbReference>
<sequence>MEMTTLPAADFSRSRRTRSDPCSPSDADHGFGDKEFGEHDDDVDDDARSCGRRGGFSSISQELGLHGVRRMTSGSGGALSARSIYTLKMTGPPLRIHVRIEKKGKGESRVRFWVQVARNKGQSVPNKETSLYKIIGNAIMMAKLAERLRSRKRRSS</sequence>
<name>R7V677_CAPTE</name>
<dbReference type="HOGENOM" id="CLU_1688388_0_0_1"/>